<protein>
    <submittedName>
        <fullName evidence="2">Uncharacterized protein</fullName>
    </submittedName>
</protein>
<keyword evidence="3" id="KW-1185">Reference proteome</keyword>
<evidence type="ECO:0000313" key="2">
    <source>
        <dbReference type="EMBL" id="TMR29557.1"/>
    </source>
</evidence>
<dbReference type="EMBL" id="VCKX01000117">
    <property type="protein sequence ID" value="TMR29557.1"/>
    <property type="molecule type" value="Genomic_DNA"/>
</dbReference>
<comment type="caution">
    <text evidence="2">The sequence shown here is derived from an EMBL/GenBank/DDBJ whole genome shotgun (WGS) entry which is preliminary data.</text>
</comment>
<evidence type="ECO:0000256" key="1">
    <source>
        <dbReference type="SAM" id="Phobius"/>
    </source>
</evidence>
<evidence type="ECO:0000313" key="3">
    <source>
        <dbReference type="Proteomes" id="UP000306628"/>
    </source>
</evidence>
<gene>
    <name evidence="2" type="ORF">ETD85_32050</name>
</gene>
<feature type="transmembrane region" description="Helical" evidence="1">
    <location>
        <begin position="40"/>
        <end position="61"/>
    </location>
</feature>
<proteinExistence type="predicted"/>
<name>A0A5S4G970_9ACTN</name>
<keyword evidence="1" id="KW-1133">Transmembrane helix</keyword>
<dbReference type="AlphaFoldDB" id="A0A5S4G970"/>
<keyword evidence="1" id="KW-0812">Transmembrane</keyword>
<accession>A0A5S4G970</accession>
<sequence length="78" mass="8151">MMLPKLPATTARIFELWGLAGPLGPAELAGPAGPVGPAELAGPAGPVGLVGLWALICWSHSQGVMRRCIRRRPATARR</sequence>
<dbReference type="Proteomes" id="UP000306628">
    <property type="component" value="Unassembled WGS sequence"/>
</dbReference>
<organism evidence="2 3">
    <name type="scientific">Nonomuraea zeae</name>
    <dbReference type="NCBI Taxonomy" id="1642303"/>
    <lineage>
        <taxon>Bacteria</taxon>
        <taxon>Bacillati</taxon>
        <taxon>Actinomycetota</taxon>
        <taxon>Actinomycetes</taxon>
        <taxon>Streptosporangiales</taxon>
        <taxon>Streptosporangiaceae</taxon>
        <taxon>Nonomuraea</taxon>
    </lineage>
</organism>
<reference evidence="2 3" key="1">
    <citation type="submission" date="2019-05" db="EMBL/GenBank/DDBJ databases">
        <title>Draft genome sequence of Nonomuraea zeae DSM 100528.</title>
        <authorList>
            <person name="Saricaoglu S."/>
            <person name="Isik K."/>
        </authorList>
    </citation>
    <scope>NUCLEOTIDE SEQUENCE [LARGE SCALE GENOMIC DNA]</scope>
    <source>
        <strain evidence="2 3">DSM 100528</strain>
    </source>
</reference>
<keyword evidence="1" id="KW-0472">Membrane</keyword>